<proteinExistence type="predicted"/>
<name>A0ABX8D8N5_9CELL</name>
<evidence type="ECO:0000256" key="1">
    <source>
        <dbReference type="SAM" id="MobiDB-lite"/>
    </source>
</evidence>
<dbReference type="RefSeq" id="WP_207340327.1">
    <property type="nucleotide sequence ID" value="NZ_CP074405.1"/>
</dbReference>
<organism evidence="2 3">
    <name type="scientific">Cellulomonas wangleii</name>
    <dbReference type="NCBI Taxonomy" id="2816956"/>
    <lineage>
        <taxon>Bacteria</taxon>
        <taxon>Bacillati</taxon>
        <taxon>Actinomycetota</taxon>
        <taxon>Actinomycetes</taxon>
        <taxon>Micrococcales</taxon>
        <taxon>Cellulomonadaceae</taxon>
        <taxon>Cellulomonas</taxon>
    </lineage>
</organism>
<gene>
    <name evidence="2" type="ORF">KG103_02590</name>
</gene>
<dbReference type="EMBL" id="CP074405">
    <property type="protein sequence ID" value="QVI62846.1"/>
    <property type="molecule type" value="Genomic_DNA"/>
</dbReference>
<keyword evidence="3" id="KW-1185">Reference proteome</keyword>
<sequence>MPNEPYSRSLRWLGISLEKGTPAVPDDGRYYVLNGTDVYYSSASVNLAQAHYELLEEEMRAAHPELSDPRDVIAKEQAFHDILSARGEARQRARTQHEAKGGKGGRSGV</sequence>
<feature type="region of interest" description="Disordered" evidence="1">
    <location>
        <begin position="86"/>
        <end position="109"/>
    </location>
</feature>
<evidence type="ECO:0000313" key="2">
    <source>
        <dbReference type="EMBL" id="QVI62846.1"/>
    </source>
</evidence>
<feature type="compositionally biased region" description="Basic and acidic residues" evidence="1">
    <location>
        <begin position="87"/>
        <end position="101"/>
    </location>
</feature>
<protein>
    <submittedName>
        <fullName evidence="2">Uncharacterized protein</fullName>
    </submittedName>
</protein>
<dbReference type="Proteomes" id="UP000677804">
    <property type="component" value="Chromosome"/>
</dbReference>
<evidence type="ECO:0000313" key="3">
    <source>
        <dbReference type="Proteomes" id="UP000677804"/>
    </source>
</evidence>
<accession>A0ABX8D8N5</accession>
<reference evidence="2 3" key="1">
    <citation type="submission" date="2021-05" db="EMBL/GenBank/DDBJ databases">
        <title>Novel species in genus Cellulomonas.</title>
        <authorList>
            <person name="Zhang G."/>
        </authorList>
    </citation>
    <scope>NUCLEOTIDE SEQUENCE [LARGE SCALE GENOMIC DNA]</scope>
    <source>
        <strain evidence="3">zg-ZUI222</strain>
    </source>
</reference>